<gene>
    <name evidence="1" type="ORF">H257_13979</name>
</gene>
<dbReference type="InterPro" id="IPR013784">
    <property type="entry name" value="Carb-bd-like_fold"/>
</dbReference>
<dbReference type="GeneID" id="20815975"/>
<protein>
    <submittedName>
        <fullName evidence="1">Uncharacterized protein</fullName>
    </submittedName>
</protein>
<organism evidence="1">
    <name type="scientific">Aphanomyces astaci</name>
    <name type="common">Crayfish plague agent</name>
    <dbReference type="NCBI Taxonomy" id="112090"/>
    <lineage>
        <taxon>Eukaryota</taxon>
        <taxon>Sar</taxon>
        <taxon>Stramenopiles</taxon>
        <taxon>Oomycota</taxon>
        <taxon>Saprolegniomycetes</taxon>
        <taxon>Saprolegniales</taxon>
        <taxon>Verrucalvaceae</taxon>
        <taxon>Aphanomyces</taxon>
    </lineage>
</organism>
<name>W4FUZ3_APHAT</name>
<dbReference type="Gene3D" id="2.60.40.10">
    <property type="entry name" value="Immunoglobulins"/>
    <property type="match status" value="1"/>
</dbReference>
<dbReference type="VEuPathDB" id="FungiDB:H257_13979"/>
<proteinExistence type="predicted"/>
<dbReference type="RefSeq" id="XP_009839987.1">
    <property type="nucleotide sequence ID" value="XM_009841685.1"/>
</dbReference>
<evidence type="ECO:0000313" key="1">
    <source>
        <dbReference type="EMBL" id="ETV70604.1"/>
    </source>
</evidence>
<sequence>MRFLIDVVASLTPNDHHVCILGNVPVIMLKVSTSPTSTTWTATVEGLELPTLAIEYKYAIASTQDHTFVVWESLPLNRTVVPEPMVLGNQHRSGNSEVHDGWFGLDTRELGDCSKLHIEVRMYG</sequence>
<dbReference type="EMBL" id="KI913165">
    <property type="protein sequence ID" value="ETV70604.1"/>
    <property type="molecule type" value="Genomic_DNA"/>
</dbReference>
<dbReference type="InterPro" id="IPR013783">
    <property type="entry name" value="Ig-like_fold"/>
</dbReference>
<dbReference type="AlphaFoldDB" id="W4FUZ3"/>
<accession>W4FUZ3</accession>
<dbReference type="GO" id="GO:0030246">
    <property type="term" value="F:carbohydrate binding"/>
    <property type="evidence" value="ECO:0007669"/>
    <property type="project" value="InterPro"/>
</dbReference>
<reference evidence="1" key="1">
    <citation type="submission" date="2013-12" db="EMBL/GenBank/DDBJ databases">
        <title>The Genome Sequence of Aphanomyces astaci APO3.</title>
        <authorList>
            <consortium name="The Broad Institute Genomics Platform"/>
            <person name="Russ C."/>
            <person name="Tyler B."/>
            <person name="van West P."/>
            <person name="Dieguez-Uribeondo J."/>
            <person name="Young S.K."/>
            <person name="Zeng Q."/>
            <person name="Gargeya S."/>
            <person name="Fitzgerald M."/>
            <person name="Abouelleil A."/>
            <person name="Alvarado L."/>
            <person name="Chapman S.B."/>
            <person name="Gainer-Dewar J."/>
            <person name="Goldberg J."/>
            <person name="Griggs A."/>
            <person name="Gujja S."/>
            <person name="Hansen M."/>
            <person name="Howarth C."/>
            <person name="Imamovic A."/>
            <person name="Ireland A."/>
            <person name="Larimer J."/>
            <person name="McCowan C."/>
            <person name="Murphy C."/>
            <person name="Pearson M."/>
            <person name="Poon T.W."/>
            <person name="Priest M."/>
            <person name="Roberts A."/>
            <person name="Saif S."/>
            <person name="Shea T."/>
            <person name="Sykes S."/>
            <person name="Wortman J."/>
            <person name="Nusbaum C."/>
            <person name="Birren B."/>
        </authorList>
    </citation>
    <scope>NUCLEOTIDE SEQUENCE [LARGE SCALE GENOMIC DNA]</scope>
    <source>
        <strain evidence="1">APO3</strain>
    </source>
</reference>
<dbReference type="SUPFAM" id="SSF49452">
    <property type="entry name" value="Starch-binding domain-like"/>
    <property type="match status" value="1"/>
</dbReference>